<sequence>MTSVFTVSFLLCFAYGHAAFLCMLTEYTMYVEKEECNYCIAVNTTICSGYCPTKDPNMKGNLPEINLNQNVCTYSDYTLKTVSIPGCPVHVNSRYTYPVALSCRCDKCNTDYIDCVQDSSESNYCTKPRMPKDFLYNYAKKIIGHKFK</sequence>
<dbReference type="InterPro" id="IPR001545">
    <property type="entry name" value="Gonadotropin_bsu"/>
</dbReference>
<evidence type="ECO:0000256" key="7">
    <source>
        <dbReference type="ARBA" id="ARBA00038688"/>
    </source>
</evidence>
<gene>
    <name evidence="14" type="ORF">SPARVUS_LOCUS8914361</name>
</gene>
<dbReference type="PROSITE" id="PS00689">
    <property type="entry name" value="GLYCO_HORMONE_BETA_2"/>
    <property type="match status" value="1"/>
</dbReference>
<reference evidence="14" key="1">
    <citation type="submission" date="2023-05" db="EMBL/GenBank/DDBJ databases">
        <authorList>
            <person name="Stuckert A."/>
        </authorList>
    </citation>
    <scope>NUCLEOTIDE SEQUENCE</scope>
</reference>
<dbReference type="SMART" id="SM00068">
    <property type="entry name" value="GHB"/>
    <property type="match status" value="1"/>
</dbReference>
<evidence type="ECO:0000256" key="1">
    <source>
        <dbReference type="ARBA" id="ARBA00004613"/>
    </source>
</evidence>
<evidence type="ECO:0000256" key="9">
    <source>
        <dbReference type="ARBA" id="ARBA00042284"/>
    </source>
</evidence>
<comment type="subcellular location">
    <subcellularLocation>
        <location evidence="1 11">Secreted</location>
    </subcellularLocation>
</comment>
<dbReference type="Gene3D" id="2.10.90.10">
    <property type="entry name" value="Cystine-knot cytokines"/>
    <property type="match status" value="1"/>
</dbReference>
<keyword evidence="4 11" id="KW-0372">Hormone</keyword>
<evidence type="ECO:0000256" key="11">
    <source>
        <dbReference type="RuleBase" id="RU004069"/>
    </source>
</evidence>
<evidence type="ECO:0000256" key="3">
    <source>
        <dbReference type="ARBA" id="ARBA00022525"/>
    </source>
</evidence>
<feature type="signal peptide" evidence="12">
    <location>
        <begin position="1"/>
        <end position="18"/>
    </location>
</feature>
<evidence type="ECO:0000313" key="15">
    <source>
        <dbReference type="Proteomes" id="UP001162483"/>
    </source>
</evidence>
<comment type="caution">
    <text evidence="14">The sequence shown here is derived from an EMBL/GenBank/DDBJ whole genome shotgun (WGS) entry which is preliminary data.</text>
</comment>
<dbReference type="PROSITE" id="PS00261">
    <property type="entry name" value="GLYCO_HORMONE_BETA_1"/>
    <property type="match status" value="1"/>
</dbReference>
<proteinExistence type="inferred from homology"/>
<dbReference type="Pfam" id="PF00007">
    <property type="entry name" value="Cys_knot"/>
    <property type="match status" value="1"/>
</dbReference>
<evidence type="ECO:0000256" key="8">
    <source>
        <dbReference type="ARBA" id="ARBA00039483"/>
    </source>
</evidence>
<evidence type="ECO:0000259" key="13">
    <source>
        <dbReference type="Pfam" id="PF00007"/>
    </source>
</evidence>
<keyword evidence="15" id="KW-1185">Reference proteome</keyword>
<evidence type="ECO:0000256" key="5">
    <source>
        <dbReference type="ARBA" id="ARBA00023157"/>
    </source>
</evidence>
<dbReference type="PANTHER" id="PTHR11515">
    <property type="entry name" value="GLYCOPROTEIN HORMONE BETA CHAIN"/>
    <property type="match status" value="1"/>
</dbReference>
<protein>
    <recommendedName>
        <fullName evidence="8">Thyrotropin subunit beta</fullName>
    </recommendedName>
    <alternativeName>
        <fullName evidence="9">Thyroid-stimulating hormone subunit beta</fullName>
    </alternativeName>
    <alternativeName>
        <fullName evidence="10">Thyrotropin beta chain</fullName>
    </alternativeName>
</protein>
<organism evidence="14 15">
    <name type="scientific">Staurois parvus</name>
    <dbReference type="NCBI Taxonomy" id="386267"/>
    <lineage>
        <taxon>Eukaryota</taxon>
        <taxon>Metazoa</taxon>
        <taxon>Chordata</taxon>
        <taxon>Craniata</taxon>
        <taxon>Vertebrata</taxon>
        <taxon>Euteleostomi</taxon>
        <taxon>Amphibia</taxon>
        <taxon>Batrachia</taxon>
        <taxon>Anura</taxon>
        <taxon>Neobatrachia</taxon>
        <taxon>Ranoidea</taxon>
        <taxon>Ranidae</taxon>
        <taxon>Staurois</taxon>
    </lineage>
</organism>
<dbReference type="SUPFAM" id="SSF57501">
    <property type="entry name" value="Cystine-knot cytokines"/>
    <property type="match status" value="1"/>
</dbReference>
<dbReference type="EMBL" id="CATNWA010014994">
    <property type="protein sequence ID" value="CAI9578337.1"/>
    <property type="molecule type" value="Genomic_DNA"/>
</dbReference>
<dbReference type="CDD" id="cd00069">
    <property type="entry name" value="GHB_like"/>
    <property type="match status" value="1"/>
</dbReference>
<dbReference type="InterPro" id="IPR018245">
    <property type="entry name" value="Gonadotropin_bsu_CS"/>
</dbReference>
<accession>A0ABN9E0S1</accession>
<dbReference type="InterPro" id="IPR029034">
    <property type="entry name" value="Cystine-knot_cytokine"/>
</dbReference>
<dbReference type="PANTHER" id="PTHR11515:SF5">
    <property type="entry name" value="THYROTROPIN SUBUNIT BETA"/>
    <property type="match status" value="1"/>
</dbReference>
<keyword evidence="6" id="KW-0325">Glycoprotein</keyword>
<evidence type="ECO:0000256" key="12">
    <source>
        <dbReference type="SAM" id="SignalP"/>
    </source>
</evidence>
<evidence type="ECO:0000256" key="4">
    <source>
        <dbReference type="ARBA" id="ARBA00022702"/>
    </source>
</evidence>
<dbReference type="Proteomes" id="UP001162483">
    <property type="component" value="Unassembled WGS sequence"/>
</dbReference>
<feature type="chain" id="PRO_5047396572" description="Thyrotropin subunit beta" evidence="12">
    <location>
        <begin position="19"/>
        <end position="148"/>
    </location>
</feature>
<comment type="subunit">
    <text evidence="7">Heterodimer of a common alpha chain and a unique beta chain which confers biological specificity to thyrotropin, lutropin, follitropin and gonadotropin.</text>
</comment>
<name>A0ABN9E0S1_9NEOB</name>
<keyword evidence="5" id="KW-1015">Disulfide bond</keyword>
<dbReference type="InterPro" id="IPR006208">
    <property type="entry name" value="Glyco_hormone_CN"/>
</dbReference>
<evidence type="ECO:0000256" key="2">
    <source>
        <dbReference type="ARBA" id="ARBA00006552"/>
    </source>
</evidence>
<comment type="similarity">
    <text evidence="2 11">Belongs to the glycoprotein hormones subunit beta family.</text>
</comment>
<evidence type="ECO:0000313" key="14">
    <source>
        <dbReference type="EMBL" id="CAI9578337.1"/>
    </source>
</evidence>
<evidence type="ECO:0000256" key="10">
    <source>
        <dbReference type="ARBA" id="ARBA00042931"/>
    </source>
</evidence>
<feature type="domain" description="Glycoprotein hormone subunit beta" evidence="13">
    <location>
        <begin position="21"/>
        <end position="125"/>
    </location>
</feature>
<keyword evidence="3" id="KW-0964">Secreted</keyword>
<evidence type="ECO:0000256" key="6">
    <source>
        <dbReference type="ARBA" id="ARBA00023180"/>
    </source>
</evidence>
<keyword evidence="12" id="KW-0732">Signal</keyword>